<evidence type="ECO:0000259" key="6">
    <source>
        <dbReference type="Pfam" id="PF07992"/>
    </source>
</evidence>
<dbReference type="InterPro" id="IPR036188">
    <property type="entry name" value="FAD/NAD-bd_sf"/>
</dbReference>
<comment type="cofactor">
    <cofactor evidence="1">
        <name>FAD</name>
        <dbReference type="ChEBI" id="CHEBI:57692"/>
    </cofactor>
</comment>
<dbReference type="EMBL" id="BOPO01000007">
    <property type="protein sequence ID" value="GIL25574.1"/>
    <property type="molecule type" value="Genomic_DNA"/>
</dbReference>
<dbReference type="AlphaFoldDB" id="A0A8J4A5W4"/>
<dbReference type="PANTHER" id="PTHR42913:SF3">
    <property type="entry name" value="64 KDA MITOCHONDRIAL NADH DEHYDROGENASE (EUROFUNG)"/>
    <property type="match status" value="1"/>
</dbReference>
<dbReference type="PANTHER" id="PTHR42913">
    <property type="entry name" value="APOPTOSIS-INDUCING FACTOR 1"/>
    <property type="match status" value="1"/>
</dbReference>
<keyword evidence="4" id="KW-0274">FAD</keyword>
<dbReference type="GO" id="GO:0019646">
    <property type="term" value="P:aerobic electron transport chain"/>
    <property type="evidence" value="ECO:0007669"/>
    <property type="project" value="TreeGrafter"/>
</dbReference>
<dbReference type="Gene3D" id="3.50.50.100">
    <property type="match status" value="1"/>
</dbReference>
<dbReference type="InterPro" id="IPR051169">
    <property type="entry name" value="NADH-Q_oxidoreductase"/>
</dbReference>
<evidence type="ECO:0000256" key="1">
    <source>
        <dbReference type="ARBA" id="ARBA00001974"/>
    </source>
</evidence>
<reference evidence="8" key="1">
    <citation type="journal article" date="2021" name="Int. J. Syst. Evol. Microbiol.">
        <title>Actinocatenispora comari sp. nov., an endophytic actinomycete isolated from aerial parts of Comarum salesowianum.</title>
        <authorList>
            <person name="Oyunbileg N."/>
            <person name="Iizaka Y."/>
            <person name="Hamada M."/>
            <person name="Davaapurev B.O."/>
            <person name="Fukumoto A."/>
            <person name="Tsetseg B."/>
            <person name="Kato F."/>
            <person name="Tamura T."/>
            <person name="Batkhuu J."/>
            <person name="Anzai Y."/>
        </authorList>
    </citation>
    <scope>NUCLEOTIDE SEQUENCE [LARGE SCALE GENOMIC DNA]</scope>
    <source>
        <strain evidence="8">NUM-2625</strain>
    </source>
</reference>
<protein>
    <submittedName>
        <fullName evidence="7">Oxidoreductase</fullName>
    </submittedName>
</protein>
<gene>
    <name evidence="7" type="ORF">NUM_08280</name>
</gene>
<dbReference type="PRINTS" id="PR00368">
    <property type="entry name" value="FADPNR"/>
</dbReference>
<dbReference type="Proteomes" id="UP000614996">
    <property type="component" value="Unassembled WGS sequence"/>
</dbReference>
<keyword evidence="3" id="KW-0285">Flavoprotein</keyword>
<evidence type="ECO:0000256" key="3">
    <source>
        <dbReference type="ARBA" id="ARBA00022630"/>
    </source>
</evidence>
<organism evidence="7 8">
    <name type="scientific">Actinocatenispora comari</name>
    <dbReference type="NCBI Taxonomy" id="2807577"/>
    <lineage>
        <taxon>Bacteria</taxon>
        <taxon>Bacillati</taxon>
        <taxon>Actinomycetota</taxon>
        <taxon>Actinomycetes</taxon>
        <taxon>Micromonosporales</taxon>
        <taxon>Micromonosporaceae</taxon>
        <taxon>Actinocatenispora</taxon>
    </lineage>
</organism>
<comment type="similarity">
    <text evidence="2">Belongs to the NADH dehydrogenase family.</text>
</comment>
<dbReference type="Pfam" id="PF07992">
    <property type="entry name" value="Pyr_redox_2"/>
    <property type="match status" value="1"/>
</dbReference>
<dbReference type="RefSeq" id="WP_207123184.1">
    <property type="nucleotide sequence ID" value="NZ_BOPO01000007.1"/>
</dbReference>
<accession>A0A8J4A5W4</accession>
<evidence type="ECO:0000256" key="2">
    <source>
        <dbReference type="ARBA" id="ARBA00005272"/>
    </source>
</evidence>
<evidence type="ECO:0000313" key="7">
    <source>
        <dbReference type="EMBL" id="GIL25574.1"/>
    </source>
</evidence>
<evidence type="ECO:0000313" key="8">
    <source>
        <dbReference type="Proteomes" id="UP000614996"/>
    </source>
</evidence>
<comment type="caution">
    <text evidence="7">The sequence shown here is derived from an EMBL/GenBank/DDBJ whole genome shotgun (WGS) entry which is preliminary data.</text>
</comment>
<sequence length="396" mass="40328">MTTQVAIVGAGYAGLAAASRLARRTRGRDVRIQLINAGPDFVERIRLHQVAAGTGTAARPLAGLLSGTGVGVRVGTVEAIDLAAGTLRMSDGGPVGYDTLVYAVGSQTRTDAVPGVAEHAYRLDGPVTERLAAALRRATGTVVVCGGGLTGIEAASEIAEAYPRLAVTLATRGRIAPTVSDRTRRHLAGGLRRLGVQVRENTPVAAVEPGAVTLAGGDTLPADVAVWCGSFVAPALAADAGLPTDAAGRIPVDPTMRVPGHPEVYAIGDAAAIDMPWGVPRMSCQAGLPTGLYAADAVAARLAGRDPKPYRYRFMDLCISLGRKDGVVQVVRPDDRATGLLMAGRSGAVGKEAVCRAAAWAAGSGALSTGMLYPLARSPRPAPVAAAADSPATLPS</sequence>
<proteinExistence type="inferred from homology"/>
<evidence type="ECO:0000256" key="5">
    <source>
        <dbReference type="ARBA" id="ARBA00023002"/>
    </source>
</evidence>
<evidence type="ECO:0000256" key="4">
    <source>
        <dbReference type="ARBA" id="ARBA00022827"/>
    </source>
</evidence>
<dbReference type="InterPro" id="IPR023753">
    <property type="entry name" value="FAD/NAD-binding_dom"/>
</dbReference>
<keyword evidence="8" id="KW-1185">Reference proteome</keyword>
<feature type="domain" description="FAD/NAD(P)-binding" evidence="6">
    <location>
        <begin position="4"/>
        <end position="271"/>
    </location>
</feature>
<dbReference type="GO" id="GO:0003955">
    <property type="term" value="F:NAD(P)H dehydrogenase (quinone) activity"/>
    <property type="evidence" value="ECO:0007669"/>
    <property type="project" value="TreeGrafter"/>
</dbReference>
<name>A0A8J4A5W4_9ACTN</name>
<keyword evidence="5" id="KW-0560">Oxidoreductase</keyword>
<dbReference type="SUPFAM" id="SSF51905">
    <property type="entry name" value="FAD/NAD(P)-binding domain"/>
    <property type="match status" value="1"/>
</dbReference>
<dbReference type="PRINTS" id="PR00469">
    <property type="entry name" value="PNDRDTASEII"/>
</dbReference>